<accession>A0AAV7H972</accession>
<dbReference type="EMBL" id="JAGFBR010000007">
    <property type="protein sequence ID" value="KAH0464013.1"/>
    <property type="molecule type" value="Genomic_DNA"/>
</dbReference>
<organism evidence="1 2">
    <name type="scientific">Dendrobium chrysotoxum</name>
    <name type="common">Orchid</name>
    <dbReference type="NCBI Taxonomy" id="161865"/>
    <lineage>
        <taxon>Eukaryota</taxon>
        <taxon>Viridiplantae</taxon>
        <taxon>Streptophyta</taxon>
        <taxon>Embryophyta</taxon>
        <taxon>Tracheophyta</taxon>
        <taxon>Spermatophyta</taxon>
        <taxon>Magnoliopsida</taxon>
        <taxon>Liliopsida</taxon>
        <taxon>Asparagales</taxon>
        <taxon>Orchidaceae</taxon>
        <taxon>Epidendroideae</taxon>
        <taxon>Malaxideae</taxon>
        <taxon>Dendrobiinae</taxon>
        <taxon>Dendrobium</taxon>
    </lineage>
</organism>
<dbReference type="Proteomes" id="UP000775213">
    <property type="component" value="Unassembled WGS sequence"/>
</dbReference>
<reference evidence="1 2" key="1">
    <citation type="journal article" date="2021" name="Hortic Res">
        <title>Chromosome-scale assembly of the Dendrobium chrysotoxum genome enhances the understanding of orchid evolution.</title>
        <authorList>
            <person name="Zhang Y."/>
            <person name="Zhang G.Q."/>
            <person name="Zhang D."/>
            <person name="Liu X.D."/>
            <person name="Xu X.Y."/>
            <person name="Sun W.H."/>
            <person name="Yu X."/>
            <person name="Zhu X."/>
            <person name="Wang Z.W."/>
            <person name="Zhao X."/>
            <person name="Zhong W.Y."/>
            <person name="Chen H."/>
            <person name="Yin W.L."/>
            <person name="Huang T."/>
            <person name="Niu S.C."/>
            <person name="Liu Z.J."/>
        </authorList>
    </citation>
    <scope>NUCLEOTIDE SEQUENCE [LARGE SCALE GENOMIC DNA]</scope>
    <source>
        <strain evidence="1">Lindl</strain>
    </source>
</reference>
<gene>
    <name evidence="1" type="ORF">IEQ34_006799</name>
</gene>
<evidence type="ECO:0000313" key="2">
    <source>
        <dbReference type="Proteomes" id="UP000775213"/>
    </source>
</evidence>
<sequence length="83" mass="9382">MALDTESNISQTLIIEKEAALSGLDSLRVIEDFKKSIAFKTIIQDNIQEACDHIYDVEVKALEHQCIDEGFVWGFLKGVRLVQ</sequence>
<proteinExistence type="predicted"/>
<evidence type="ECO:0000313" key="1">
    <source>
        <dbReference type="EMBL" id="KAH0464013.1"/>
    </source>
</evidence>
<comment type="caution">
    <text evidence="1">The sequence shown here is derived from an EMBL/GenBank/DDBJ whole genome shotgun (WGS) entry which is preliminary data.</text>
</comment>
<dbReference type="AlphaFoldDB" id="A0AAV7H972"/>
<keyword evidence="2" id="KW-1185">Reference proteome</keyword>
<protein>
    <submittedName>
        <fullName evidence="1">Uncharacterized protein</fullName>
    </submittedName>
</protein>
<name>A0AAV7H972_DENCH</name>